<dbReference type="PANTHER" id="PTHR45138:SF9">
    <property type="entry name" value="DIGUANYLATE CYCLASE DGCM-RELATED"/>
    <property type="match status" value="1"/>
</dbReference>
<name>A0A373FAA7_COMTE</name>
<feature type="domain" description="GGDEF" evidence="4">
    <location>
        <begin position="246"/>
        <end position="387"/>
    </location>
</feature>
<keyword evidence="3" id="KW-0812">Transmembrane</keyword>
<organism evidence="5 6">
    <name type="scientific">Comamonas testosteroni</name>
    <name type="common">Pseudomonas testosteroni</name>
    <dbReference type="NCBI Taxonomy" id="285"/>
    <lineage>
        <taxon>Bacteria</taxon>
        <taxon>Pseudomonadati</taxon>
        <taxon>Pseudomonadota</taxon>
        <taxon>Betaproteobacteria</taxon>
        <taxon>Burkholderiales</taxon>
        <taxon>Comamonadaceae</taxon>
        <taxon>Comamonas</taxon>
    </lineage>
</organism>
<feature type="transmembrane region" description="Helical" evidence="3">
    <location>
        <begin position="53"/>
        <end position="70"/>
    </location>
</feature>
<dbReference type="InterPro" id="IPR043128">
    <property type="entry name" value="Rev_trsase/Diguanyl_cyclase"/>
</dbReference>
<gene>
    <name evidence="5" type="ORF">DZC30_19260</name>
</gene>
<comment type="catalytic activity">
    <reaction evidence="2">
        <text>2 GTP = 3',3'-c-di-GMP + 2 diphosphate</text>
        <dbReference type="Rhea" id="RHEA:24898"/>
        <dbReference type="ChEBI" id="CHEBI:33019"/>
        <dbReference type="ChEBI" id="CHEBI:37565"/>
        <dbReference type="ChEBI" id="CHEBI:58805"/>
        <dbReference type="EC" id="2.7.7.65"/>
    </reaction>
</comment>
<feature type="transmembrane region" description="Helical" evidence="3">
    <location>
        <begin position="77"/>
        <end position="96"/>
    </location>
</feature>
<feature type="transmembrane region" description="Helical" evidence="3">
    <location>
        <begin position="128"/>
        <end position="150"/>
    </location>
</feature>
<accession>A0A373FAA7</accession>
<dbReference type="SUPFAM" id="SSF55073">
    <property type="entry name" value="Nucleotide cyclase"/>
    <property type="match status" value="1"/>
</dbReference>
<dbReference type="AlphaFoldDB" id="A0A373FAA7"/>
<dbReference type="Gene3D" id="3.30.70.270">
    <property type="match status" value="1"/>
</dbReference>
<feature type="transmembrane region" description="Helical" evidence="3">
    <location>
        <begin position="102"/>
        <end position="121"/>
    </location>
</feature>
<evidence type="ECO:0000256" key="1">
    <source>
        <dbReference type="ARBA" id="ARBA00012528"/>
    </source>
</evidence>
<keyword evidence="6" id="KW-1185">Reference proteome</keyword>
<evidence type="ECO:0000256" key="3">
    <source>
        <dbReference type="SAM" id="Phobius"/>
    </source>
</evidence>
<dbReference type="NCBIfam" id="TIGR00254">
    <property type="entry name" value="GGDEF"/>
    <property type="match status" value="1"/>
</dbReference>
<evidence type="ECO:0000259" key="4">
    <source>
        <dbReference type="PROSITE" id="PS50887"/>
    </source>
</evidence>
<dbReference type="Proteomes" id="UP000261948">
    <property type="component" value="Unassembled WGS sequence"/>
</dbReference>
<dbReference type="EMBL" id="QURR01000031">
    <property type="protein sequence ID" value="RGE41111.1"/>
    <property type="molecule type" value="Genomic_DNA"/>
</dbReference>
<dbReference type="InterPro" id="IPR029787">
    <property type="entry name" value="Nucleotide_cyclase"/>
</dbReference>
<dbReference type="OrthoDB" id="8911831at2"/>
<evidence type="ECO:0000313" key="5">
    <source>
        <dbReference type="EMBL" id="RGE41111.1"/>
    </source>
</evidence>
<dbReference type="EC" id="2.7.7.65" evidence="1"/>
<dbReference type="GO" id="GO:0052621">
    <property type="term" value="F:diguanylate cyclase activity"/>
    <property type="evidence" value="ECO:0007669"/>
    <property type="project" value="UniProtKB-EC"/>
</dbReference>
<evidence type="ECO:0000313" key="6">
    <source>
        <dbReference type="Proteomes" id="UP000261948"/>
    </source>
</evidence>
<feature type="transmembrane region" description="Helical" evidence="3">
    <location>
        <begin position="21"/>
        <end position="47"/>
    </location>
</feature>
<proteinExistence type="predicted"/>
<reference evidence="5 6" key="1">
    <citation type="submission" date="2018-08" db="EMBL/GenBank/DDBJ databases">
        <title>Comamonas testosteroni strain SWCO2.</title>
        <authorList>
            <person name="Jiang N."/>
            <person name="Zhang X.Z."/>
        </authorList>
    </citation>
    <scope>NUCLEOTIDE SEQUENCE [LARGE SCALE GENOMIC DNA]</scope>
    <source>
        <strain evidence="5 6">SWCO2</strain>
    </source>
</reference>
<protein>
    <recommendedName>
        <fullName evidence="1">diguanylate cyclase</fullName>
        <ecNumber evidence="1">2.7.7.65</ecNumber>
    </recommendedName>
</protein>
<dbReference type="PROSITE" id="PS50887">
    <property type="entry name" value="GGDEF"/>
    <property type="match status" value="1"/>
</dbReference>
<dbReference type="InterPro" id="IPR000160">
    <property type="entry name" value="GGDEF_dom"/>
</dbReference>
<dbReference type="Pfam" id="PF00990">
    <property type="entry name" value="GGDEF"/>
    <property type="match status" value="1"/>
</dbReference>
<sequence length="390" mass="42603">MTEPTSQQNNVAQPAAARKQVWVHLVPWLVMLFFGLLVAGAAISGLLWNPQSLGAWLVGWAVASAAWLVLSKVWKQSWPLVGYGVVTCFAALALFWARPGFASLALFLWLSAGAMFLWGCADQPKIQALGVGLALVNAAAAVLMAAVLAWPQSQAPAELIQAAAAVMALACHAGLAALALWHQQQQARQSIFRLEQRCESLAQEVHSQRQFQKAGAQNDVLTGVESLPRIMDFINQLRERNARKVETFCVALVEIDPWEAREPQAVGGKGPSLQQKVQIMLSGLLGSQIRTVDRLGRHKGESFLLVLPDTNSTQAIWVLHRIRESMRFGQWGEIKALVQGPSNLPTLTIAVAEYLPRETAEQLLARASMALQHGHDTGHDKIVIAEDLNF</sequence>
<dbReference type="PANTHER" id="PTHR45138">
    <property type="entry name" value="REGULATORY COMPONENTS OF SENSORY TRANSDUCTION SYSTEM"/>
    <property type="match status" value="1"/>
</dbReference>
<feature type="transmembrane region" description="Helical" evidence="3">
    <location>
        <begin position="162"/>
        <end position="181"/>
    </location>
</feature>
<comment type="caution">
    <text evidence="5">The sequence shown here is derived from an EMBL/GenBank/DDBJ whole genome shotgun (WGS) entry which is preliminary data.</text>
</comment>
<evidence type="ECO:0000256" key="2">
    <source>
        <dbReference type="ARBA" id="ARBA00034247"/>
    </source>
</evidence>
<dbReference type="SMART" id="SM00267">
    <property type="entry name" value="GGDEF"/>
    <property type="match status" value="1"/>
</dbReference>
<keyword evidence="3" id="KW-0472">Membrane</keyword>
<dbReference type="InterPro" id="IPR050469">
    <property type="entry name" value="Diguanylate_Cyclase"/>
</dbReference>
<keyword evidence="3" id="KW-1133">Transmembrane helix</keyword>